<organism evidence="2 3">
    <name type="scientific">Rhododendron simsii</name>
    <name type="common">Sims's rhododendron</name>
    <dbReference type="NCBI Taxonomy" id="118357"/>
    <lineage>
        <taxon>Eukaryota</taxon>
        <taxon>Viridiplantae</taxon>
        <taxon>Streptophyta</taxon>
        <taxon>Embryophyta</taxon>
        <taxon>Tracheophyta</taxon>
        <taxon>Spermatophyta</taxon>
        <taxon>Magnoliopsida</taxon>
        <taxon>eudicotyledons</taxon>
        <taxon>Gunneridae</taxon>
        <taxon>Pentapetalae</taxon>
        <taxon>asterids</taxon>
        <taxon>Ericales</taxon>
        <taxon>Ericaceae</taxon>
        <taxon>Ericoideae</taxon>
        <taxon>Rhodoreae</taxon>
        <taxon>Rhododendron</taxon>
    </lineage>
</organism>
<dbReference type="PANTHER" id="PTHR14000">
    <property type="entry name" value="FINGER CCCH DOMAIN PROTEIN, PUTATIVE (DUF3755)-RELATED"/>
    <property type="match status" value="1"/>
</dbReference>
<reference evidence="2" key="1">
    <citation type="submission" date="2019-11" db="EMBL/GenBank/DDBJ databases">
        <authorList>
            <person name="Liu Y."/>
            <person name="Hou J."/>
            <person name="Li T.-Q."/>
            <person name="Guan C.-H."/>
            <person name="Wu X."/>
            <person name="Wu H.-Z."/>
            <person name="Ling F."/>
            <person name="Zhang R."/>
            <person name="Shi X.-G."/>
            <person name="Ren J.-P."/>
            <person name="Chen E.-F."/>
            <person name="Sun J.-M."/>
        </authorList>
    </citation>
    <scope>NUCLEOTIDE SEQUENCE</scope>
    <source>
        <strain evidence="2">Adult_tree_wgs_1</strain>
        <tissue evidence="2">Leaves</tissue>
    </source>
</reference>
<comment type="caution">
    <text evidence="2">The sequence shown here is derived from an EMBL/GenBank/DDBJ whole genome shotgun (WGS) entry which is preliminary data.</text>
</comment>
<dbReference type="OrthoDB" id="19768at2759"/>
<keyword evidence="3" id="KW-1185">Reference proteome</keyword>
<evidence type="ECO:0000256" key="1">
    <source>
        <dbReference type="SAM" id="MobiDB-lite"/>
    </source>
</evidence>
<feature type="compositionally biased region" description="Low complexity" evidence="1">
    <location>
        <begin position="14"/>
        <end position="25"/>
    </location>
</feature>
<dbReference type="Gene3D" id="1.10.10.60">
    <property type="entry name" value="Homeodomain-like"/>
    <property type="match status" value="1"/>
</dbReference>
<accession>A0A834HF51</accession>
<dbReference type="Pfam" id="PF12579">
    <property type="entry name" value="DUF3755"/>
    <property type="match status" value="1"/>
</dbReference>
<dbReference type="InterPro" id="IPR001005">
    <property type="entry name" value="SANT/Myb"/>
</dbReference>
<proteinExistence type="predicted"/>
<evidence type="ECO:0000313" key="3">
    <source>
        <dbReference type="Proteomes" id="UP000626092"/>
    </source>
</evidence>
<feature type="compositionally biased region" description="Polar residues" evidence="1">
    <location>
        <begin position="146"/>
        <end position="158"/>
    </location>
</feature>
<evidence type="ECO:0000313" key="2">
    <source>
        <dbReference type="EMBL" id="KAF7152797.1"/>
    </source>
</evidence>
<protein>
    <recommendedName>
        <fullName evidence="4">Myb-like domain-containing protein</fullName>
    </recommendedName>
</protein>
<dbReference type="AlphaFoldDB" id="A0A834HF51"/>
<gene>
    <name evidence="2" type="ORF">RHSIM_Rhsim01G0246500</name>
</gene>
<dbReference type="EMBL" id="WJXA01000001">
    <property type="protein sequence ID" value="KAF7152797.1"/>
    <property type="molecule type" value="Genomic_DNA"/>
</dbReference>
<evidence type="ECO:0008006" key="4">
    <source>
        <dbReference type="Google" id="ProtNLM"/>
    </source>
</evidence>
<dbReference type="CDD" id="cd00167">
    <property type="entry name" value="SANT"/>
    <property type="match status" value="1"/>
</dbReference>
<feature type="region of interest" description="Disordered" evidence="1">
    <location>
        <begin position="120"/>
        <end position="163"/>
    </location>
</feature>
<feature type="region of interest" description="Disordered" evidence="1">
    <location>
        <begin position="1"/>
        <end position="32"/>
    </location>
</feature>
<sequence length="263" mass="28789">MAASAHPSGNNQEASGHANGAASNGCSVPHDNAVVGPTQAALRHNPGLAVEWTADEQSLLEELLTTFASEHNIVRYAKVAMQLKDKTVRDVALRCRWLTVSSSVSTGLFLLPFLVDTKKENGKRRKEDHNSSRKNKDRKEKVTDPLSKSVSHAVNHTNGPPYAQSMLSMENDDGISYTAIGGLTGQLLEENAQALDQIYANFASFKIHENNNLFCQARNNILAILNDMNDMPEIMKHMPPLPVNLNEELASSVLHLSPLQKNS</sequence>
<feature type="compositionally biased region" description="Basic and acidic residues" evidence="1">
    <location>
        <begin position="120"/>
        <end position="131"/>
    </location>
</feature>
<dbReference type="InterPro" id="IPR022228">
    <property type="entry name" value="DUF3755"/>
</dbReference>
<name>A0A834HF51_RHOSS</name>
<dbReference type="Proteomes" id="UP000626092">
    <property type="component" value="Unassembled WGS sequence"/>
</dbReference>
<dbReference type="PANTHER" id="PTHR14000:SF1">
    <property type="entry name" value="HISTONE H2A DEUBIQUITINASE (DUF3755)"/>
    <property type="match status" value="1"/>
</dbReference>